<dbReference type="CDD" id="cd05401">
    <property type="entry name" value="NT_GlnE_GlnD_like"/>
    <property type="match status" value="2"/>
</dbReference>
<keyword evidence="2 7" id="KW-0548">Nucleotidyltransferase</keyword>
<evidence type="ECO:0000256" key="3">
    <source>
        <dbReference type="ARBA" id="ARBA00022741"/>
    </source>
</evidence>
<evidence type="ECO:0000259" key="9">
    <source>
        <dbReference type="Pfam" id="PF08335"/>
    </source>
</evidence>
<dbReference type="GO" id="GO:0047388">
    <property type="term" value="F:[glutamine synthetase]-adenylyl-L-tyrosine phosphorylase activity"/>
    <property type="evidence" value="ECO:0007669"/>
    <property type="project" value="UniProtKB-EC"/>
</dbReference>
<keyword evidence="11" id="KW-1185">Reference proteome</keyword>
<keyword evidence="3 7" id="KW-0547">Nucleotide-binding</keyword>
<evidence type="ECO:0000256" key="5">
    <source>
        <dbReference type="ARBA" id="ARBA00022842"/>
    </source>
</evidence>
<dbReference type="GO" id="GO:0016874">
    <property type="term" value="F:ligase activity"/>
    <property type="evidence" value="ECO:0007669"/>
    <property type="project" value="UniProtKB-KW"/>
</dbReference>
<evidence type="ECO:0000256" key="1">
    <source>
        <dbReference type="ARBA" id="ARBA00022679"/>
    </source>
</evidence>
<dbReference type="EMBL" id="JBAKFF010000001">
    <property type="protein sequence ID" value="MEX0431345.1"/>
    <property type="molecule type" value="Genomic_DNA"/>
</dbReference>
<feature type="domain" description="Glutamate-ammonia ligase adenylyltransferase repeated" evidence="8">
    <location>
        <begin position="46"/>
        <end position="292"/>
    </location>
</feature>
<feature type="region of interest" description="Adenylyl transferase" evidence="7">
    <location>
        <begin position="464"/>
        <end position="968"/>
    </location>
</feature>
<comment type="catalytic activity">
    <reaction evidence="7">
        <text>[glutamine synthetase]-O(4)-(5'-adenylyl)-L-tyrosine + phosphate = [glutamine synthetase]-L-tyrosine + ADP</text>
        <dbReference type="Rhea" id="RHEA:43716"/>
        <dbReference type="Rhea" id="RHEA-COMP:10660"/>
        <dbReference type="Rhea" id="RHEA-COMP:10661"/>
        <dbReference type="ChEBI" id="CHEBI:43474"/>
        <dbReference type="ChEBI" id="CHEBI:46858"/>
        <dbReference type="ChEBI" id="CHEBI:83624"/>
        <dbReference type="ChEBI" id="CHEBI:456216"/>
        <dbReference type="EC" id="2.7.7.89"/>
    </reaction>
</comment>
<evidence type="ECO:0000256" key="2">
    <source>
        <dbReference type="ARBA" id="ARBA00022695"/>
    </source>
</evidence>
<dbReference type="SUPFAM" id="SSF81593">
    <property type="entry name" value="Nucleotidyltransferase substrate binding subunit/domain"/>
    <property type="match status" value="2"/>
</dbReference>
<evidence type="ECO:0000313" key="11">
    <source>
        <dbReference type="Proteomes" id="UP001556637"/>
    </source>
</evidence>
<comment type="function">
    <text evidence="7">Involved in the regulation of glutamine synthetase GlnA, a key enzyme in the process to assimilate ammonia. When cellular nitrogen levels are high, the C-terminal adenylyl transferase (AT) inactivates GlnA by covalent transfer of an adenylyl group from ATP to specific tyrosine residue of GlnA, thus reducing its activity. Conversely, when nitrogen levels are low, the N-terminal adenylyl removase (AR) activates GlnA by removing the adenylyl group by phosphorolysis, increasing its activity. The regulatory region of GlnE binds the signal transduction protein PII (GlnB) which indicates the nitrogen status of the cell.</text>
</comment>
<evidence type="ECO:0000313" key="10">
    <source>
        <dbReference type="EMBL" id="MEX0431345.1"/>
    </source>
</evidence>
<dbReference type="NCBIfam" id="NF008292">
    <property type="entry name" value="PRK11072.1"/>
    <property type="match status" value="1"/>
</dbReference>
<sequence>MSPDELPSTLETSLQAVPEELRGAVTIALDRFPGPDDLPEDEGVLAELPSVWAMSEFVSRICLRSPEMLRDLVQTGDLHGSYPVDGCRRRLQSQLDRISDESSLHRALRRFRSREMLRIAWRDLSGRAELDEVLEDLSELADVLIDEALEWLYQRLCGQMGTPRDSAGNAERMIVLGMGKLGGRELNFSSDIDLIFAFPEPGFTDAEQPKANEQFFLQLGRSLIAALDQQTPDGQCFRVDMRLRPYGDSGPLAMSVPAMELYFLEQGREWERYALIKARVVAGDQVEGQALLETLSPFVYRRYLDYGALESLRSMKAMIAREVRRRRLADNVKLGRGGIREVEFIAQAFQLIRGGQEPALRERSLQPVLAYLAEQALIPAHAQHDLTEAYRYLRRIENRIQAMHDRQAHDLPTDALDQARLVLAMGAEDWDSLREELDSWRRRVQGHFDQVFVAPQQEDEAETTDEPDFSDVWYDTVDEEMAREILADAGFADPHSAYLMIQRFRDGSRVRALSEQGRTRLDRLMPMLLAAVVGGDAPDAALERLLTLLDGIVRRTAYLALLNEHPMAISQLVRLVGGSPWIARYLSLHPMLLDELLDPRTLYAPLSREALAAEVDARMASADPDDLEQQMEILRQFKQTQVLRVAAADLAGAIPVMLVSDYLTDIAEVVLQRVITLGWRQVSMRYGEPLRADGEVADFGIIAYGKLGSLELGYGSDLDIVFLHDPVPAGTATTGEKPVEPAVFFARLAQRVIHILNTPTPGGILYEVDTRLRPSGQSGLLTTSIDALAEYQRERAWTWEHQALVRARMVVGGDDLSDRFVALRREILTRPRDRDELREEVRHMRERMRRELGSTARNEFDLKQDRGGIADIEFMVQYGVLAGAYGYSGLLRYTDNIRLLDELERAGEFTTEQARVLADAYRHYRGMVHRLTLQEQPARVVVDSVDESRAAVAGVWGAVMEPGADENA</sequence>
<accession>A0ABV3T829</accession>
<keyword evidence="10" id="KW-0436">Ligase</keyword>
<dbReference type="RefSeq" id="WP_367984099.1">
    <property type="nucleotide sequence ID" value="NZ_JBAKFF010000001.1"/>
</dbReference>
<dbReference type="Gene3D" id="1.20.120.330">
    <property type="entry name" value="Nucleotidyltransferases domain 2"/>
    <property type="match status" value="2"/>
</dbReference>
<reference evidence="10 11" key="1">
    <citation type="submission" date="2024-02" db="EMBL/GenBank/DDBJ databases">
        <title>New especies of Spiribacter isolated from saline water.</title>
        <authorList>
            <person name="Leon M.J."/>
            <person name="De La Haba R."/>
            <person name="Sanchez-Porro C."/>
            <person name="Ventosa A."/>
        </authorList>
    </citation>
    <scope>NUCLEOTIDE SEQUENCE [LARGE SCALE GENOMIC DNA]</scope>
    <source>
        <strain evidence="11">ag22IC4-189</strain>
    </source>
</reference>
<evidence type="ECO:0000256" key="7">
    <source>
        <dbReference type="HAMAP-Rule" id="MF_00802"/>
    </source>
</evidence>
<dbReference type="SUPFAM" id="SSF81301">
    <property type="entry name" value="Nucleotidyltransferase"/>
    <property type="match status" value="2"/>
</dbReference>
<dbReference type="Gene3D" id="1.20.120.1510">
    <property type="match status" value="1"/>
</dbReference>
<feature type="domain" description="PII-uridylyltransferase/Glutamine-synthetase adenylyltransferase" evidence="9">
    <location>
        <begin position="313"/>
        <end position="452"/>
    </location>
</feature>
<comment type="catalytic activity">
    <reaction evidence="7">
        <text>[glutamine synthetase]-L-tyrosine + ATP = [glutamine synthetase]-O(4)-(5'-adenylyl)-L-tyrosine + diphosphate</text>
        <dbReference type="Rhea" id="RHEA:18589"/>
        <dbReference type="Rhea" id="RHEA-COMP:10660"/>
        <dbReference type="Rhea" id="RHEA-COMP:10661"/>
        <dbReference type="ChEBI" id="CHEBI:30616"/>
        <dbReference type="ChEBI" id="CHEBI:33019"/>
        <dbReference type="ChEBI" id="CHEBI:46858"/>
        <dbReference type="ChEBI" id="CHEBI:83624"/>
        <dbReference type="EC" id="2.7.7.42"/>
    </reaction>
</comment>
<evidence type="ECO:0000256" key="4">
    <source>
        <dbReference type="ARBA" id="ARBA00022840"/>
    </source>
</evidence>
<keyword evidence="1 7" id="KW-0808">Transferase</keyword>
<comment type="similarity">
    <text evidence="7">Belongs to the GlnE family.</text>
</comment>
<comment type="cofactor">
    <cofactor evidence="7">
        <name>Mg(2+)</name>
        <dbReference type="ChEBI" id="CHEBI:18420"/>
    </cofactor>
</comment>
<dbReference type="EC" id="2.7.7.42" evidence="7"/>
<keyword evidence="4 7" id="KW-0067">ATP-binding</keyword>
<dbReference type="GO" id="GO:0008882">
    <property type="term" value="F:[glutamate-ammonia-ligase] adenylyltransferase activity"/>
    <property type="evidence" value="ECO:0007669"/>
    <property type="project" value="UniProtKB-EC"/>
</dbReference>
<evidence type="ECO:0000259" key="8">
    <source>
        <dbReference type="Pfam" id="PF03710"/>
    </source>
</evidence>
<feature type="domain" description="Glutamate-ammonia ligase adenylyltransferase repeated" evidence="8">
    <location>
        <begin position="570"/>
        <end position="820"/>
    </location>
</feature>
<keyword evidence="5 7" id="KW-0460">Magnesium</keyword>
<dbReference type="HAMAP" id="MF_00802">
    <property type="entry name" value="GlnE"/>
    <property type="match status" value="1"/>
</dbReference>
<dbReference type="Pfam" id="PF08335">
    <property type="entry name" value="GlnD_UR_UTase"/>
    <property type="match status" value="2"/>
</dbReference>
<protein>
    <recommendedName>
        <fullName evidence="7">Bifunctional glutamine synthetase adenylyltransferase/adenylyl-removing enzyme</fullName>
    </recommendedName>
    <alternativeName>
        <fullName evidence="7">ATP:glutamine synthetase adenylyltransferase</fullName>
    </alternativeName>
    <alternativeName>
        <fullName evidence="7">ATase</fullName>
    </alternativeName>
    <domain>
        <recommendedName>
            <fullName evidence="7">Glutamine synthetase adenylyl-L-tyrosine phosphorylase</fullName>
            <ecNumber evidence="7">2.7.7.89</ecNumber>
        </recommendedName>
        <alternativeName>
            <fullName evidence="7">Adenylyl removase</fullName>
            <shortName evidence="7">AR</shortName>
            <shortName evidence="7">AT-N</shortName>
        </alternativeName>
    </domain>
    <domain>
        <recommendedName>
            <fullName evidence="7">Glutamine synthetase adenylyl transferase</fullName>
            <ecNumber evidence="7">2.7.7.42</ecNumber>
        </recommendedName>
        <alternativeName>
            <fullName evidence="7">Adenylyl transferase</fullName>
            <shortName evidence="7">AT</shortName>
            <shortName evidence="7">AT-C</shortName>
        </alternativeName>
    </domain>
</protein>
<name>A0ABV3T829_9GAMM</name>
<dbReference type="PANTHER" id="PTHR30621">
    <property type="entry name" value="GLUTAMINE SYNTHETASE ADENYLYLTRANSFERASE"/>
    <property type="match status" value="1"/>
</dbReference>
<gene>
    <name evidence="7 10" type="primary">glnE</name>
    <name evidence="10" type="ORF">V6X30_08025</name>
</gene>
<dbReference type="PANTHER" id="PTHR30621:SF0">
    <property type="entry name" value="BIFUNCTIONAL GLUTAMINE SYNTHETASE ADENYLYLTRANSFERASE_ADENYLYL-REMOVING ENZYME"/>
    <property type="match status" value="1"/>
</dbReference>
<comment type="caution">
    <text evidence="10">The sequence shown here is derived from an EMBL/GenBank/DDBJ whole genome shotgun (WGS) entry which is preliminary data.</text>
</comment>
<keyword evidence="6 7" id="KW-0511">Multifunctional enzyme</keyword>
<dbReference type="Pfam" id="PF03710">
    <property type="entry name" value="GlnE"/>
    <property type="match status" value="2"/>
</dbReference>
<dbReference type="Proteomes" id="UP001556637">
    <property type="component" value="Unassembled WGS sequence"/>
</dbReference>
<dbReference type="InterPro" id="IPR043519">
    <property type="entry name" value="NT_sf"/>
</dbReference>
<evidence type="ECO:0000256" key="6">
    <source>
        <dbReference type="ARBA" id="ARBA00023268"/>
    </source>
</evidence>
<dbReference type="EC" id="2.7.7.89" evidence="7"/>
<organism evidence="10 11">
    <name type="scientific">Spiribacter insolitus</name>
    <dbReference type="NCBI Taxonomy" id="3122417"/>
    <lineage>
        <taxon>Bacteria</taxon>
        <taxon>Pseudomonadati</taxon>
        <taxon>Pseudomonadota</taxon>
        <taxon>Gammaproteobacteria</taxon>
        <taxon>Chromatiales</taxon>
        <taxon>Ectothiorhodospiraceae</taxon>
        <taxon>Spiribacter</taxon>
    </lineage>
</organism>
<proteinExistence type="inferred from homology"/>
<dbReference type="InterPro" id="IPR005190">
    <property type="entry name" value="GlnE_rpt_dom"/>
</dbReference>
<feature type="domain" description="PII-uridylyltransferase/Glutamine-synthetase adenylyltransferase" evidence="9">
    <location>
        <begin position="837"/>
        <end position="938"/>
    </location>
</feature>
<dbReference type="InterPro" id="IPR013546">
    <property type="entry name" value="PII_UdlTrfase/GS_AdlTrfase"/>
</dbReference>
<dbReference type="Gene3D" id="3.30.460.10">
    <property type="entry name" value="Beta Polymerase, domain 2"/>
    <property type="match status" value="2"/>
</dbReference>
<feature type="region of interest" description="Adenylyl removase" evidence="7">
    <location>
        <begin position="1"/>
        <end position="456"/>
    </location>
</feature>
<dbReference type="InterPro" id="IPR023057">
    <property type="entry name" value="GlnE"/>
</dbReference>